<evidence type="ECO:0000256" key="4">
    <source>
        <dbReference type="ARBA" id="ARBA00022833"/>
    </source>
</evidence>
<keyword evidence="7" id="KW-1185">Reference proteome</keyword>
<comment type="similarity">
    <text evidence="1">Belongs to the metallo-beta-lactamase superfamily.</text>
</comment>
<keyword evidence="3" id="KW-0378">Hydrolase</keyword>
<dbReference type="Gene3D" id="3.60.15.10">
    <property type="entry name" value="Ribonuclease Z/Hydroxyacylglutathione hydrolase-like"/>
    <property type="match status" value="1"/>
</dbReference>
<dbReference type="PANTHER" id="PTHR42978">
    <property type="entry name" value="QUORUM-QUENCHING LACTONASE YTNP-RELATED-RELATED"/>
    <property type="match status" value="1"/>
</dbReference>
<evidence type="ECO:0000313" key="7">
    <source>
        <dbReference type="Proteomes" id="UP001139311"/>
    </source>
</evidence>
<comment type="caution">
    <text evidence="6">The sequence shown here is derived from an EMBL/GenBank/DDBJ whole genome shotgun (WGS) entry which is preliminary data.</text>
</comment>
<dbReference type="GO" id="GO:0046872">
    <property type="term" value="F:metal ion binding"/>
    <property type="evidence" value="ECO:0007669"/>
    <property type="project" value="UniProtKB-KW"/>
</dbReference>
<dbReference type="Proteomes" id="UP001139311">
    <property type="component" value="Unassembled WGS sequence"/>
</dbReference>
<accession>A0A9X1IBS8</accession>
<dbReference type="InterPro" id="IPR001279">
    <property type="entry name" value="Metallo-B-lactamas"/>
</dbReference>
<sequence length="287" mass="31733">MRWSIGKVTVTKVVELEMTGGSRFLLPQATPEAVREIGWLFPHFADEAGKLRLSVHALIIGTPGGRRILVDTCLGNDKQDRKIPHWNARQGTFLQDMAAAGFPPESIDTVLCTHLHVDHVGWNTRLLDGRWVPSFPRARYLFGRREFEHWSRPEAGDDSQRAVFADSVQPILDAGLAELVEADHQLCEEVRLVPSFGHTPGHVSVLIRSEGEEALITGDIAHHPCQLARPHWSSTADSDPRQAEATRHAIFGGMAGRPVLVIGTHFAGPTAGRVARDGEGYRLMVCW</sequence>
<dbReference type="InterPro" id="IPR036866">
    <property type="entry name" value="RibonucZ/Hydroxyglut_hydro"/>
</dbReference>
<keyword evidence="2" id="KW-0479">Metal-binding</keyword>
<reference evidence="6" key="1">
    <citation type="submission" date="2021-10" db="EMBL/GenBank/DDBJ databases">
        <title>Roseicella aerolatum sp. nov., isolated from aerosols of e-waste dismantling site.</title>
        <authorList>
            <person name="Qin T."/>
        </authorList>
    </citation>
    <scope>NUCLEOTIDE SEQUENCE</scope>
    <source>
        <strain evidence="6">GB24</strain>
    </source>
</reference>
<dbReference type="AlphaFoldDB" id="A0A9X1IBS8"/>
<dbReference type="SUPFAM" id="SSF56281">
    <property type="entry name" value="Metallo-hydrolase/oxidoreductase"/>
    <property type="match status" value="1"/>
</dbReference>
<evidence type="ECO:0000256" key="3">
    <source>
        <dbReference type="ARBA" id="ARBA00022801"/>
    </source>
</evidence>
<dbReference type="RefSeq" id="WP_226605947.1">
    <property type="nucleotide sequence ID" value="NZ_JAJAQI010000007.1"/>
</dbReference>
<dbReference type="InterPro" id="IPR051013">
    <property type="entry name" value="MBL_superfamily_lactonases"/>
</dbReference>
<organism evidence="6 7">
    <name type="scientific">Roseicella aerolata</name>
    <dbReference type="NCBI Taxonomy" id="2883479"/>
    <lineage>
        <taxon>Bacteria</taxon>
        <taxon>Pseudomonadati</taxon>
        <taxon>Pseudomonadota</taxon>
        <taxon>Alphaproteobacteria</taxon>
        <taxon>Acetobacterales</taxon>
        <taxon>Roseomonadaceae</taxon>
        <taxon>Roseicella</taxon>
    </lineage>
</organism>
<dbReference type="SMART" id="SM00849">
    <property type="entry name" value="Lactamase_B"/>
    <property type="match status" value="1"/>
</dbReference>
<gene>
    <name evidence="6" type="ORF">LHA35_06295</name>
</gene>
<dbReference type="CDD" id="cd16277">
    <property type="entry name" value="metallo-hydrolase-like_MBL-fold"/>
    <property type="match status" value="1"/>
</dbReference>
<dbReference type="Pfam" id="PF00753">
    <property type="entry name" value="Lactamase_B"/>
    <property type="match status" value="1"/>
</dbReference>
<evidence type="ECO:0000256" key="1">
    <source>
        <dbReference type="ARBA" id="ARBA00007749"/>
    </source>
</evidence>
<keyword evidence="4" id="KW-0862">Zinc</keyword>
<dbReference type="GO" id="GO:0016787">
    <property type="term" value="F:hydrolase activity"/>
    <property type="evidence" value="ECO:0007669"/>
    <property type="project" value="UniProtKB-KW"/>
</dbReference>
<evidence type="ECO:0000259" key="5">
    <source>
        <dbReference type="SMART" id="SM00849"/>
    </source>
</evidence>
<name>A0A9X1IBS8_9PROT</name>
<dbReference type="PANTHER" id="PTHR42978:SF6">
    <property type="entry name" value="QUORUM-QUENCHING LACTONASE YTNP-RELATED"/>
    <property type="match status" value="1"/>
</dbReference>
<feature type="domain" description="Metallo-beta-lactamase" evidence="5">
    <location>
        <begin position="54"/>
        <end position="265"/>
    </location>
</feature>
<evidence type="ECO:0000313" key="6">
    <source>
        <dbReference type="EMBL" id="MCB4821341.1"/>
    </source>
</evidence>
<evidence type="ECO:0000256" key="2">
    <source>
        <dbReference type="ARBA" id="ARBA00022723"/>
    </source>
</evidence>
<proteinExistence type="inferred from homology"/>
<protein>
    <submittedName>
        <fullName evidence="6">MBL fold metallo-hydrolase</fullName>
    </submittedName>
</protein>
<dbReference type="EMBL" id="JAJAQI010000007">
    <property type="protein sequence ID" value="MCB4821341.1"/>
    <property type="molecule type" value="Genomic_DNA"/>
</dbReference>